<sequence>MYFTTIQENIPINHCGFRQGIKSVYTLENGGSSTTPVHIATATVLLIGRSIKTTFLILPDTPNAKTLSWRNFLYGTDLIVDYKHGQWHFHGDRHRCYRFVPKD</sequence>
<organism evidence="1 2">
    <name type="scientific">Popillia japonica</name>
    <name type="common">Japanese beetle</name>
    <dbReference type="NCBI Taxonomy" id="7064"/>
    <lineage>
        <taxon>Eukaryota</taxon>
        <taxon>Metazoa</taxon>
        <taxon>Ecdysozoa</taxon>
        <taxon>Arthropoda</taxon>
        <taxon>Hexapoda</taxon>
        <taxon>Insecta</taxon>
        <taxon>Pterygota</taxon>
        <taxon>Neoptera</taxon>
        <taxon>Endopterygota</taxon>
        <taxon>Coleoptera</taxon>
        <taxon>Polyphaga</taxon>
        <taxon>Scarabaeiformia</taxon>
        <taxon>Scarabaeidae</taxon>
        <taxon>Rutelinae</taxon>
        <taxon>Popillia</taxon>
    </lineage>
</organism>
<evidence type="ECO:0000313" key="2">
    <source>
        <dbReference type="Proteomes" id="UP001458880"/>
    </source>
</evidence>
<reference evidence="1 2" key="1">
    <citation type="journal article" date="2024" name="BMC Genomics">
        <title>De novo assembly and annotation of Popillia japonica's genome with initial clues to its potential as an invasive pest.</title>
        <authorList>
            <person name="Cucini C."/>
            <person name="Boschi S."/>
            <person name="Funari R."/>
            <person name="Cardaioli E."/>
            <person name="Iannotti N."/>
            <person name="Marturano G."/>
            <person name="Paoli F."/>
            <person name="Bruttini M."/>
            <person name="Carapelli A."/>
            <person name="Frati F."/>
            <person name="Nardi F."/>
        </authorList>
    </citation>
    <scope>NUCLEOTIDE SEQUENCE [LARGE SCALE GENOMIC DNA]</scope>
    <source>
        <strain evidence="1">DMR45628</strain>
    </source>
</reference>
<keyword evidence="2" id="KW-1185">Reference proteome</keyword>
<accession>A0AAW1MHR0</accession>
<dbReference type="AlphaFoldDB" id="A0AAW1MHR0"/>
<gene>
    <name evidence="1" type="ORF">QE152_g5730</name>
</gene>
<protein>
    <submittedName>
        <fullName evidence="1">Uncharacterized protein</fullName>
    </submittedName>
</protein>
<proteinExistence type="predicted"/>
<name>A0AAW1MHR0_POPJA</name>
<dbReference type="Proteomes" id="UP001458880">
    <property type="component" value="Unassembled WGS sequence"/>
</dbReference>
<comment type="caution">
    <text evidence="1">The sequence shown here is derived from an EMBL/GenBank/DDBJ whole genome shotgun (WGS) entry which is preliminary data.</text>
</comment>
<dbReference type="EMBL" id="JASPKY010000036">
    <property type="protein sequence ID" value="KAK9746927.1"/>
    <property type="molecule type" value="Genomic_DNA"/>
</dbReference>
<evidence type="ECO:0000313" key="1">
    <source>
        <dbReference type="EMBL" id="KAK9746927.1"/>
    </source>
</evidence>